<keyword evidence="3" id="KW-0812">Transmembrane</keyword>
<dbReference type="SUPFAM" id="SSF48097">
    <property type="entry name" value="Regulator of G-protein signaling, RGS"/>
    <property type="match status" value="1"/>
</dbReference>
<evidence type="ECO:0000259" key="5">
    <source>
        <dbReference type="PROSITE" id="PS51207"/>
    </source>
</evidence>
<comment type="caution">
    <text evidence="6">The sequence shown here is derived from an EMBL/GenBank/DDBJ whole genome shotgun (WGS) entry which is preliminary data.</text>
</comment>
<dbReference type="Gene3D" id="3.30.1520.10">
    <property type="entry name" value="Phox-like domain"/>
    <property type="match status" value="1"/>
</dbReference>
<evidence type="ECO:0000256" key="3">
    <source>
        <dbReference type="SAM" id="Phobius"/>
    </source>
</evidence>
<evidence type="ECO:0000256" key="1">
    <source>
        <dbReference type="ARBA" id="ARBA00010883"/>
    </source>
</evidence>
<evidence type="ECO:0000259" key="4">
    <source>
        <dbReference type="PROSITE" id="PS50195"/>
    </source>
</evidence>
<feature type="region of interest" description="Disordered" evidence="2">
    <location>
        <begin position="404"/>
        <end position="485"/>
    </location>
</feature>
<feature type="region of interest" description="Disordered" evidence="2">
    <location>
        <begin position="697"/>
        <end position="720"/>
    </location>
</feature>
<dbReference type="InterPro" id="IPR003114">
    <property type="entry name" value="Phox_assoc"/>
</dbReference>
<name>A0AAV2TP13_CALDB</name>
<sequence length="1120" mass="124445">MGTNSMDWKILISLAVICIVCHYGPMPIIYVFVALVCFLFGLLLAVEKSPDFPTLFQKKKYDGSVGIPSVVALMDSTGVPKANVKMSDSPELDAVLNQVISYIIRDYIYTWYSPLTPDTIFPTELHRLLQQLVANTVKRLESVDWIPFLTESLPSELAVHIRLYRTMLERSALYPESELTKLFFDCEAETEKTVCREGICMSREQEREYLRSVSEAFLYMVLPTEEYRVPAIRYMARELLVNAVLVPTIDLIADPDFVNRSVAWFAKDSAFTSDYFIQALRMSDSTDELDVVVTQINTFMDKLRGRDTGGDDDAIIKAQLGSLEYVRKICFTRIRQIKEGVAEKPEHLLAYHLQPGMKLYDMTFKEMMSSSVALVNFLDFLTSVEKDGLLRLYLNCASYRQNSRSAIEDDGSSNAIRPTVSPSAESIDQPPDSDNPEKVAEDSSLAGPCGFDSTDVFSESPDDSHSIPNGSVTDSITSDDVSSLPPELSANELNGLDLVNSEDKFGDLRAFGILLCNNLLKHFPPSAEPMIKRALRLLTVNTGPPDPDAFAEIESKLTELLSDPQCFGAFKRSTQYVQLLAELDLLKDLPEQSPPPVSTSQSLENGTSESQSQQQQQQQEKPSANASITPPTTQTITTVGTMTSTVTTTPSIAVPAPSTTTTTPPSTSLSRSPGSPSFGNSMVGSLFNSLKLGFSSDTEGAANTEPKKRTETTGVSSTVSVGPHAETYTAHIVRTEIMRDSYVVYTIKVTCTSVVTGHTDCWQTLRRFSHFAELHAIINDRCGRIPKLKLPSKRAFSNMSRDFLAKRRRELNEYLAVMCSPEFFANHPAARAIVVEFLQPDSWERGKGQTRGVSAILNPLRTMGNAMKAVPDTLADGFSKMLQVSGGGPSGSQNASHPGWFGNDNSQARSQTSSETGAVSDSGKSGDPMDSPGADDSPIERIFLVVDEMFDLQRRSHLSRESNFVLLRKIFQAFFGPRVNKMIITKAARMTSAEKMVEFVAYLRDSVFPPTDPGQPTTQQNVRAKEVKLRTQVLCRTMLLGSISEELAQFLGNETTRRGVVRFFRLLQDERLNRRFIHFILEAILCQLFRPHQAYWETLFEKNLCPVKSGRPCRVHSKAT</sequence>
<feature type="compositionally biased region" description="Polar residues" evidence="2">
    <location>
        <begin position="598"/>
        <end position="607"/>
    </location>
</feature>
<evidence type="ECO:0008006" key="8">
    <source>
        <dbReference type="Google" id="ProtNLM"/>
    </source>
</evidence>
<feature type="transmembrane region" description="Helical" evidence="3">
    <location>
        <begin position="6"/>
        <end position="23"/>
    </location>
</feature>
<dbReference type="InterPro" id="IPR036305">
    <property type="entry name" value="RGS_sf"/>
</dbReference>
<keyword evidence="3" id="KW-1133">Transmembrane helix</keyword>
<dbReference type="SMART" id="SM00313">
    <property type="entry name" value="PXA"/>
    <property type="match status" value="1"/>
</dbReference>
<feature type="region of interest" description="Disordered" evidence="2">
    <location>
        <begin position="880"/>
        <end position="937"/>
    </location>
</feature>
<dbReference type="Proteomes" id="UP001497525">
    <property type="component" value="Unassembled WGS sequence"/>
</dbReference>
<evidence type="ECO:0000256" key="2">
    <source>
        <dbReference type="SAM" id="MobiDB-lite"/>
    </source>
</evidence>
<dbReference type="InterPro" id="IPR013937">
    <property type="entry name" value="Sorting_nexin_C"/>
</dbReference>
<reference evidence="6" key="1">
    <citation type="submission" date="2024-06" db="EMBL/GenBank/DDBJ databases">
        <authorList>
            <person name="Liu X."/>
            <person name="Lenzi L."/>
            <person name="Haldenby T S."/>
            <person name="Uol C."/>
        </authorList>
    </citation>
    <scope>NUCLEOTIDE SEQUENCE</scope>
</reference>
<feature type="compositionally biased region" description="Low complexity" evidence="2">
    <location>
        <begin position="471"/>
        <end position="483"/>
    </location>
</feature>
<dbReference type="Pfam" id="PF02194">
    <property type="entry name" value="PXA"/>
    <property type="match status" value="1"/>
</dbReference>
<organism evidence="6 7">
    <name type="scientific">Calicophoron daubneyi</name>
    <name type="common">Rumen fluke</name>
    <name type="synonym">Paramphistomum daubneyi</name>
    <dbReference type="NCBI Taxonomy" id="300641"/>
    <lineage>
        <taxon>Eukaryota</taxon>
        <taxon>Metazoa</taxon>
        <taxon>Spiralia</taxon>
        <taxon>Lophotrochozoa</taxon>
        <taxon>Platyhelminthes</taxon>
        <taxon>Trematoda</taxon>
        <taxon>Digenea</taxon>
        <taxon>Plagiorchiida</taxon>
        <taxon>Pronocephalata</taxon>
        <taxon>Paramphistomoidea</taxon>
        <taxon>Paramphistomidae</taxon>
        <taxon>Calicophoron</taxon>
    </lineage>
</organism>
<feature type="domain" description="PXA" evidence="5">
    <location>
        <begin position="89"/>
        <end position="270"/>
    </location>
</feature>
<dbReference type="InterPro" id="IPR001683">
    <property type="entry name" value="PX_dom"/>
</dbReference>
<feature type="compositionally biased region" description="Polar residues" evidence="2">
    <location>
        <begin position="903"/>
        <end position="923"/>
    </location>
</feature>
<dbReference type="PANTHER" id="PTHR22775:SF3">
    <property type="entry name" value="SORTING NEXIN-13"/>
    <property type="match status" value="1"/>
</dbReference>
<dbReference type="EMBL" id="CAXLJL010000501">
    <property type="protein sequence ID" value="CAL5138606.1"/>
    <property type="molecule type" value="Genomic_DNA"/>
</dbReference>
<feature type="domain" description="PX" evidence="4">
    <location>
        <begin position="723"/>
        <end position="845"/>
    </location>
</feature>
<dbReference type="PROSITE" id="PS51207">
    <property type="entry name" value="PXA"/>
    <property type="match status" value="1"/>
</dbReference>
<dbReference type="SMART" id="SM00312">
    <property type="entry name" value="PX"/>
    <property type="match status" value="1"/>
</dbReference>
<dbReference type="PROSITE" id="PS50195">
    <property type="entry name" value="PX"/>
    <property type="match status" value="1"/>
</dbReference>
<dbReference type="Pfam" id="PF00787">
    <property type="entry name" value="PX"/>
    <property type="match status" value="1"/>
</dbReference>
<accession>A0AAV2TP13</accession>
<evidence type="ECO:0000313" key="6">
    <source>
        <dbReference type="EMBL" id="CAL5138606.1"/>
    </source>
</evidence>
<dbReference type="SUPFAM" id="SSF64268">
    <property type="entry name" value="PX domain"/>
    <property type="match status" value="1"/>
</dbReference>
<dbReference type="GO" id="GO:0005769">
    <property type="term" value="C:early endosome"/>
    <property type="evidence" value="ECO:0007669"/>
    <property type="project" value="TreeGrafter"/>
</dbReference>
<evidence type="ECO:0000313" key="7">
    <source>
        <dbReference type="Proteomes" id="UP001497525"/>
    </source>
</evidence>
<feature type="compositionally biased region" description="Low complexity" evidence="2">
    <location>
        <begin position="608"/>
        <end position="677"/>
    </location>
</feature>
<feature type="region of interest" description="Disordered" evidence="2">
    <location>
        <begin position="589"/>
        <end position="681"/>
    </location>
</feature>
<dbReference type="Pfam" id="PF08628">
    <property type="entry name" value="Nexin_C"/>
    <property type="match status" value="1"/>
</dbReference>
<dbReference type="AlphaFoldDB" id="A0AAV2TP13"/>
<dbReference type="GO" id="GO:0035091">
    <property type="term" value="F:phosphatidylinositol binding"/>
    <property type="evidence" value="ECO:0007669"/>
    <property type="project" value="InterPro"/>
</dbReference>
<dbReference type="InterPro" id="IPR036871">
    <property type="entry name" value="PX_dom_sf"/>
</dbReference>
<keyword evidence="3" id="KW-0472">Membrane</keyword>
<comment type="similarity">
    <text evidence="1">Belongs to the sorting nexin family.</text>
</comment>
<proteinExistence type="inferred from homology"/>
<protein>
    <recommendedName>
        <fullName evidence="8">Sorting nexin-13</fullName>
    </recommendedName>
</protein>
<dbReference type="PANTHER" id="PTHR22775">
    <property type="entry name" value="SORTING NEXIN"/>
    <property type="match status" value="1"/>
</dbReference>
<feature type="compositionally biased region" description="Polar residues" evidence="2">
    <location>
        <begin position="412"/>
        <end position="426"/>
    </location>
</feature>
<gene>
    <name evidence="6" type="ORF">CDAUBV1_LOCUS13429</name>
</gene>